<keyword evidence="10 15" id="KW-0720">Serine protease</keyword>
<feature type="active site" description="Charge relay system" evidence="15">
    <location>
        <position position="435"/>
    </location>
</feature>
<dbReference type="InterPro" id="IPR000209">
    <property type="entry name" value="Peptidase_S8/S53_dom"/>
</dbReference>
<keyword evidence="11 15" id="KW-0106">Calcium</keyword>
<keyword evidence="14" id="KW-0325">Glycoprotein</keyword>
<dbReference type="InterPro" id="IPR036047">
    <property type="entry name" value="F-box-like_dom_sf"/>
</dbReference>
<dbReference type="EC" id="3.4.14.10" evidence="4"/>
<evidence type="ECO:0000256" key="5">
    <source>
        <dbReference type="ARBA" id="ARBA00022525"/>
    </source>
</evidence>
<evidence type="ECO:0000256" key="1">
    <source>
        <dbReference type="ARBA" id="ARBA00001910"/>
    </source>
</evidence>
<comment type="cofactor">
    <cofactor evidence="15">
        <name>Ca(2+)</name>
        <dbReference type="ChEBI" id="CHEBI:29108"/>
    </cofactor>
    <text evidence="15">Binds 1 Ca(2+) ion per subunit.</text>
</comment>
<dbReference type="GO" id="GO:0006508">
    <property type="term" value="P:proteolysis"/>
    <property type="evidence" value="ECO:0007669"/>
    <property type="project" value="UniProtKB-KW"/>
</dbReference>
<dbReference type="CDD" id="cd11377">
    <property type="entry name" value="Pro-peptidase_S53"/>
    <property type="match status" value="1"/>
</dbReference>
<evidence type="ECO:0000256" key="14">
    <source>
        <dbReference type="ARBA" id="ARBA00023180"/>
    </source>
</evidence>
<evidence type="ECO:0000256" key="8">
    <source>
        <dbReference type="ARBA" id="ARBA00022729"/>
    </source>
</evidence>
<keyword evidence="13" id="KW-0865">Zymogen</keyword>
<accession>A0A4Y9Z9P3</accession>
<evidence type="ECO:0000256" key="12">
    <source>
        <dbReference type="ARBA" id="ARBA00023026"/>
    </source>
</evidence>
<evidence type="ECO:0000259" key="18">
    <source>
        <dbReference type="PROSITE" id="PS51695"/>
    </source>
</evidence>
<dbReference type="InterPro" id="IPR015366">
    <property type="entry name" value="S53_propep"/>
</dbReference>
<dbReference type="FunFam" id="3.40.50.200:FF:000015">
    <property type="entry name" value="Tripeptidyl peptidase A"/>
    <property type="match status" value="1"/>
</dbReference>
<dbReference type="SUPFAM" id="SSF81383">
    <property type="entry name" value="F-box domain"/>
    <property type="match status" value="1"/>
</dbReference>
<dbReference type="InterPro" id="IPR001810">
    <property type="entry name" value="F-box_dom"/>
</dbReference>
<reference evidence="19 20" key="1">
    <citation type="submission" date="2019-02" db="EMBL/GenBank/DDBJ databases">
        <title>Genome sequencing of the rare red list fungi Dentipellis fragilis.</title>
        <authorList>
            <person name="Buettner E."/>
            <person name="Kellner H."/>
        </authorList>
    </citation>
    <scope>NUCLEOTIDE SEQUENCE [LARGE SCALE GENOMIC DNA]</scope>
    <source>
        <strain evidence="19 20">DSM 105465</strain>
    </source>
</reference>
<evidence type="ECO:0000313" key="19">
    <source>
        <dbReference type="EMBL" id="TFY71576.1"/>
    </source>
</evidence>
<dbReference type="STRING" id="205917.A0A4Y9Z9P3"/>
<dbReference type="GO" id="GO:0005576">
    <property type="term" value="C:extracellular region"/>
    <property type="evidence" value="ECO:0007669"/>
    <property type="project" value="UniProtKB-SubCell"/>
</dbReference>
<feature type="binding site" evidence="15">
    <location>
        <position position="688"/>
    </location>
    <ligand>
        <name>Ca(2+)</name>
        <dbReference type="ChEBI" id="CHEBI:29108"/>
    </ligand>
</feature>
<dbReference type="Gene3D" id="1.20.1280.50">
    <property type="match status" value="1"/>
</dbReference>
<dbReference type="SUPFAM" id="SSF52743">
    <property type="entry name" value="Subtilisin-like"/>
    <property type="match status" value="1"/>
</dbReference>
<dbReference type="CDD" id="cd04056">
    <property type="entry name" value="Peptidases_S53"/>
    <property type="match status" value="1"/>
</dbReference>
<comment type="function">
    <text evidence="2">Secreted tripeptidyl-peptidase which degrades proteins at acidic pHs and is involved in virulence.</text>
</comment>
<dbReference type="PROSITE" id="PS51695">
    <property type="entry name" value="SEDOLISIN"/>
    <property type="match status" value="1"/>
</dbReference>
<feature type="region of interest" description="Disordered" evidence="16">
    <location>
        <begin position="331"/>
        <end position="354"/>
    </location>
</feature>
<sequence>MQTARCINTLPSESILNILREVDAQTLIFSKRVCRRWNTLITNDSHLQYDIEFALSGLLEHPPQSFSKAKQLDILRNHSHAWRNLEWDHWSSIRVPRLKACDTSVVGDVLPLPPYIRLSFLANSSNNSPLPSAAQLATIMAGRLDKAKISIAFFFYASLARASPHPGHALHIHERRDAPPDGFVQNGPAPADFIMNLRLALVQNSIAILEEKLYEVSTPGGPSYGQHLSKEAVEALVAPAPESVLAVRGWLTTHGIPSETISPAGDWLGVNMTVAQANTLLGAEYTTFTNQATSQPTVRTLSYSIPAELKGHLDFVHPTVAFPVPIHGEPKVVPASTPSPQGSNATSNATPQSCASQFTPACAQSLYGIPATRATQTFNRLAVSGFNNEYASQADLQMFLQKYRTDLPSSTSFSVQYVDGGSNDQSNPGLEADLDIQYTVGIASGIPTTFYSVGQNNQDGIAGFLDLVNALLQDSNTPHVLSTSYGFNEKDIPFSLANRLCNAYAQLGARGTSVLFSSGDGGVSGSQSTTCTNFVPTFPSTCPYVTSVGGTQGVNPETAAGLSSGGFSNLFSTPSYQTAAVNAYLCTLGTTDSGRYNSSGRAFPDLSAAAVDVLIAYKGQFGLVDGTSCSTPITASIIALLNDQLLAAGRGALGFLNPLIYANKQAFTDITSGNNPGCGTNGFPAANGWDPVTGVGSPIYSALRTVVGL</sequence>
<dbReference type="EMBL" id="SEOQ01000045">
    <property type="protein sequence ID" value="TFY71576.1"/>
    <property type="molecule type" value="Genomic_DNA"/>
</dbReference>
<feature type="binding site" evidence="15">
    <location>
        <position position="670"/>
    </location>
    <ligand>
        <name>Ca(2+)</name>
        <dbReference type="ChEBI" id="CHEBI:29108"/>
    </ligand>
</feature>
<protein>
    <recommendedName>
        <fullName evidence="4">tripeptidyl-peptidase II</fullName>
        <ecNumber evidence="4">3.4.14.10</ecNumber>
    </recommendedName>
</protein>
<dbReference type="Pfam" id="PF00082">
    <property type="entry name" value="Peptidase_S8"/>
    <property type="match status" value="1"/>
</dbReference>
<feature type="domain" description="F-box" evidence="17">
    <location>
        <begin position="4"/>
        <end position="50"/>
    </location>
</feature>
<evidence type="ECO:0000256" key="15">
    <source>
        <dbReference type="PROSITE-ProRule" id="PRU01032"/>
    </source>
</evidence>
<feature type="active site" description="Charge relay system" evidence="15">
    <location>
        <position position="628"/>
    </location>
</feature>
<dbReference type="Gene3D" id="3.40.50.200">
    <property type="entry name" value="Peptidase S8/S53 domain"/>
    <property type="match status" value="1"/>
</dbReference>
<keyword evidence="12" id="KW-0843">Virulence</keyword>
<comment type="catalytic activity">
    <reaction evidence="1">
        <text>Release of an N-terminal tripeptide from a polypeptide.</text>
        <dbReference type="EC" id="3.4.14.10"/>
    </reaction>
</comment>
<dbReference type="SUPFAM" id="SSF54897">
    <property type="entry name" value="Protease propeptides/inhibitors"/>
    <property type="match status" value="1"/>
</dbReference>
<dbReference type="Pfam" id="PF12937">
    <property type="entry name" value="F-box-like"/>
    <property type="match status" value="1"/>
</dbReference>
<keyword evidence="20" id="KW-1185">Reference proteome</keyword>
<evidence type="ECO:0000313" key="20">
    <source>
        <dbReference type="Proteomes" id="UP000298327"/>
    </source>
</evidence>
<feature type="binding site" evidence="15">
    <location>
        <position position="669"/>
    </location>
    <ligand>
        <name>Ca(2+)</name>
        <dbReference type="ChEBI" id="CHEBI:29108"/>
    </ligand>
</feature>
<dbReference type="PANTHER" id="PTHR14218">
    <property type="entry name" value="PROTEASE S8 TRIPEPTIDYL PEPTIDASE I CLN2"/>
    <property type="match status" value="1"/>
</dbReference>
<dbReference type="InterPro" id="IPR050819">
    <property type="entry name" value="Tripeptidyl-peptidase_I"/>
</dbReference>
<gene>
    <name evidence="19" type="ORF">EVG20_g1432</name>
</gene>
<organism evidence="19 20">
    <name type="scientific">Dentipellis fragilis</name>
    <dbReference type="NCBI Taxonomy" id="205917"/>
    <lineage>
        <taxon>Eukaryota</taxon>
        <taxon>Fungi</taxon>
        <taxon>Dikarya</taxon>
        <taxon>Basidiomycota</taxon>
        <taxon>Agaricomycotina</taxon>
        <taxon>Agaricomycetes</taxon>
        <taxon>Russulales</taxon>
        <taxon>Hericiaceae</taxon>
        <taxon>Dentipellis</taxon>
    </lineage>
</organism>
<evidence type="ECO:0000256" key="6">
    <source>
        <dbReference type="ARBA" id="ARBA00022670"/>
    </source>
</evidence>
<comment type="caution">
    <text evidence="19">The sequence shown here is derived from an EMBL/GenBank/DDBJ whole genome shotgun (WGS) entry which is preliminary data.</text>
</comment>
<dbReference type="GO" id="GO:0008240">
    <property type="term" value="F:tripeptidyl-peptidase activity"/>
    <property type="evidence" value="ECO:0007669"/>
    <property type="project" value="UniProtKB-EC"/>
</dbReference>
<evidence type="ECO:0000256" key="10">
    <source>
        <dbReference type="ARBA" id="ARBA00022825"/>
    </source>
</evidence>
<evidence type="ECO:0000256" key="9">
    <source>
        <dbReference type="ARBA" id="ARBA00022801"/>
    </source>
</evidence>
<dbReference type="GO" id="GO:0046872">
    <property type="term" value="F:metal ion binding"/>
    <property type="evidence" value="ECO:0007669"/>
    <property type="project" value="UniProtKB-UniRule"/>
</dbReference>
<name>A0A4Y9Z9P3_9AGAM</name>
<evidence type="ECO:0000256" key="13">
    <source>
        <dbReference type="ARBA" id="ARBA00023145"/>
    </source>
</evidence>
<dbReference type="InterPro" id="IPR036852">
    <property type="entry name" value="Peptidase_S8/S53_dom_sf"/>
</dbReference>
<dbReference type="PROSITE" id="PS50181">
    <property type="entry name" value="FBOX"/>
    <property type="match status" value="1"/>
</dbReference>
<evidence type="ECO:0000256" key="16">
    <source>
        <dbReference type="SAM" id="MobiDB-lite"/>
    </source>
</evidence>
<feature type="active site" description="Charge relay system" evidence="15">
    <location>
        <position position="431"/>
    </location>
</feature>
<dbReference type="GO" id="GO:0004252">
    <property type="term" value="F:serine-type endopeptidase activity"/>
    <property type="evidence" value="ECO:0007669"/>
    <property type="project" value="UniProtKB-UniRule"/>
</dbReference>
<keyword evidence="7 15" id="KW-0479">Metal-binding</keyword>
<evidence type="ECO:0000256" key="11">
    <source>
        <dbReference type="ARBA" id="ARBA00022837"/>
    </source>
</evidence>
<dbReference type="SMART" id="SM00944">
    <property type="entry name" value="Pro-kuma_activ"/>
    <property type="match status" value="1"/>
</dbReference>
<evidence type="ECO:0000256" key="7">
    <source>
        <dbReference type="ARBA" id="ARBA00022723"/>
    </source>
</evidence>
<dbReference type="InterPro" id="IPR030400">
    <property type="entry name" value="Sedolisin_dom"/>
</dbReference>
<dbReference type="OrthoDB" id="409122at2759"/>
<keyword evidence="8" id="KW-0732">Signal</keyword>
<dbReference type="SMART" id="SM00256">
    <property type="entry name" value="FBOX"/>
    <property type="match status" value="1"/>
</dbReference>
<feature type="binding site" evidence="15">
    <location>
        <position position="690"/>
    </location>
    <ligand>
        <name>Ca(2+)</name>
        <dbReference type="ChEBI" id="CHEBI:29108"/>
    </ligand>
</feature>
<evidence type="ECO:0000256" key="2">
    <source>
        <dbReference type="ARBA" id="ARBA00002451"/>
    </source>
</evidence>
<feature type="domain" description="Peptidase S53" evidence="18">
    <location>
        <begin position="357"/>
        <end position="709"/>
    </location>
</feature>
<dbReference type="PANTHER" id="PTHR14218:SF15">
    <property type="entry name" value="TRIPEPTIDYL-PEPTIDASE 1"/>
    <property type="match status" value="1"/>
</dbReference>
<evidence type="ECO:0000256" key="4">
    <source>
        <dbReference type="ARBA" id="ARBA00012462"/>
    </source>
</evidence>
<keyword evidence="9 15" id="KW-0378">Hydrolase</keyword>
<comment type="subcellular location">
    <subcellularLocation>
        <location evidence="3">Secreted</location>
        <location evidence="3">Extracellular space</location>
    </subcellularLocation>
</comment>
<feature type="compositionally biased region" description="Polar residues" evidence="16">
    <location>
        <begin position="336"/>
        <end position="354"/>
    </location>
</feature>
<evidence type="ECO:0000259" key="17">
    <source>
        <dbReference type="PROSITE" id="PS50181"/>
    </source>
</evidence>
<keyword evidence="5" id="KW-0964">Secreted</keyword>
<dbReference type="Pfam" id="PF09286">
    <property type="entry name" value="Pro-kuma_activ"/>
    <property type="match status" value="1"/>
</dbReference>
<proteinExistence type="predicted"/>
<dbReference type="Proteomes" id="UP000298327">
    <property type="component" value="Unassembled WGS sequence"/>
</dbReference>
<keyword evidence="6 15" id="KW-0645">Protease</keyword>
<evidence type="ECO:0000256" key="3">
    <source>
        <dbReference type="ARBA" id="ARBA00004239"/>
    </source>
</evidence>
<dbReference type="AlphaFoldDB" id="A0A4Y9Z9P3"/>